<name>A0ABP4W3Z0_9MICO</name>
<comment type="caution">
    <text evidence="1">The sequence shown here is derived from an EMBL/GenBank/DDBJ whole genome shotgun (WGS) entry which is preliminary data.</text>
</comment>
<gene>
    <name evidence="1" type="ORF">GCM10009810_01700</name>
</gene>
<dbReference type="Pfam" id="PF06013">
    <property type="entry name" value="WXG100"/>
    <property type="match status" value="1"/>
</dbReference>
<accession>A0ABP4W3Z0</accession>
<dbReference type="Gene3D" id="1.10.287.1060">
    <property type="entry name" value="ESAT-6-like"/>
    <property type="match status" value="1"/>
</dbReference>
<sequence>MASITHGMNVESVRDIAKQLDGQAHVVDQVIGAVDKLISQTQSDWVGKDSQQFQQLWHGQYKGQLQKLKQELSDLAVKARSSARSQEDASNQL</sequence>
<dbReference type="InterPro" id="IPR010310">
    <property type="entry name" value="T7SS_ESAT-6-like"/>
</dbReference>
<dbReference type="SUPFAM" id="SSF140453">
    <property type="entry name" value="EsxAB dimer-like"/>
    <property type="match status" value="1"/>
</dbReference>
<organism evidence="1 2">
    <name type="scientific">Nostocoides vanveenii</name>
    <dbReference type="NCBI Taxonomy" id="330835"/>
    <lineage>
        <taxon>Bacteria</taxon>
        <taxon>Bacillati</taxon>
        <taxon>Actinomycetota</taxon>
        <taxon>Actinomycetes</taxon>
        <taxon>Micrococcales</taxon>
        <taxon>Intrasporangiaceae</taxon>
        <taxon>Nostocoides</taxon>
    </lineage>
</organism>
<protein>
    <recommendedName>
        <fullName evidence="3">WXG100 family type VII secretion target</fullName>
    </recommendedName>
</protein>
<evidence type="ECO:0008006" key="3">
    <source>
        <dbReference type="Google" id="ProtNLM"/>
    </source>
</evidence>
<evidence type="ECO:0000313" key="2">
    <source>
        <dbReference type="Proteomes" id="UP001501475"/>
    </source>
</evidence>
<evidence type="ECO:0000313" key="1">
    <source>
        <dbReference type="EMBL" id="GAA1744685.1"/>
    </source>
</evidence>
<proteinExistence type="predicted"/>
<keyword evidence="2" id="KW-1185">Reference proteome</keyword>
<dbReference type="RefSeq" id="WP_344060753.1">
    <property type="nucleotide sequence ID" value="NZ_BAAAPN010000003.1"/>
</dbReference>
<reference evidence="2" key="1">
    <citation type="journal article" date="2019" name="Int. J. Syst. Evol. Microbiol.">
        <title>The Global Catalogue of Microorganisms (GCM) 10K type strain sequencing project: providing services to taxonomists for standard genome sequencing and annotation.</title>
        <authorList>
            <consortium name="The Broad Institute Genomics Platform"/>
            <consortium name="The Broad Institute Genome Sequencing Center for Infectious Disease"/>
            <person name="Wu L."/>
            <person name="Ma J."/>
        </authorList>
    </citation>
    <scope>NUCLEOTIDE SEQUENCE [LARGE SCALE GENOMIC DNA]</scope>
    <source>
        <strain evidence="2">JCM 15591</strain>
    </source>
</reference>
<dbReference type="EMBL" id="BAAAPN010000003">
    <property type="protein sequence ID" value="GAA1744685.1"/>
    <property type="molecule type" value="Genomic_DNA"/>
</dbReference>
<dbReference type="Proteomes" id="UP001501475">
    <property type="component" value="Unassembled WGS sequence"/>
</dbReference>
<dbReference type="InterPro" id="IPR036689">
    <property type="entry name" value="ESAT-6-like_sf"/>
</dbReference>